<evidence type="ECO:0000313" key="2">
    <source>
        <dbReference type="Proteomes" id="UP000659388"/>
    </source>
</evidence>
<dbReference type="Pfam" id="PF03702">
    <property type="entry name" value="AnmK"/>
    <property type="match status" value="1"/>
</dbReference>
<gene>
    <name evidence="1" type="ORF">JL102_12745</name>
</gene>
<dbReference type="SUPFAM" id="SSF53067">
    <property type="entry name" value="Actin-like ATPase domain"/>
    <property type="match status" value="1"/>
</dbReference>
<protein>
    <submittedName>
        <fullName evidence="1">Anhydro-N-acetylmuramic acid kinase</fullName>
        <ecNumber evidence="1">2.7.1.170</ecNumber>
    </submittedName>
</protein>
<dbReference type="RefSeq" id="WP_202244802.1">
    <property type="nucleotide sequence ID" value="NZ_JAESIY010000006.1"/>
</dbReference>
<dbReference type="GO" id="GO:0016773">
    <property type="term" value="F:phosphotransferase activity, alcohol group as acceptor"/>
    <property type="evidence" value="ECO:0007669"/>
    <property type="project" value="InterPro"/>
</dbReference>
<dbReference type="InterPro" id="IPR005338">
    <property type="entry name" value="Anhydro_N_Ac-Mur_kinase"/>
</dbReference>
<proteinExistence type="predicted"/>
<dbReference type="PANTHER" id="PTHR30605:SF0">
    <property type="entry name" value="ANHYDRO-N-ACETYLMURAMIC ACID KINASE"/>
    <property type="match status" value="1"/>
</dbReference>
<dbReference type="Proteomes" id="UP000659388">
    <property type="component" value="Unassembled WGS sequence"/>
</dbReference>
<dbReference type="GO" id="GO:0016301">
    <property type="term" value="F:kinase activity"/>
    <property type="evidence" value="ECO:0007669"/>
    <property type="project" value="UniProtKB-KW"/>
</dbReference>
<reference evidence="1" key="1">
    <citation type="submission" date="2021-01" db="EMBL/GenBank/DDBJ databases">
        <title>Fulvivirga kasyanovii gen. nov., sp nov., a novel member of the phylum Bacteroidetes isolated from seawater in a mussel farm.</title>
        <authorList>
            <person name="Zhao L.-H."/>
            <person name="Wang Z.-J."/>
        </authorList>
    </citation>
    <scope>NUCLEOTIDE SEQUENCE</scope>
    <source>
        <strain evidence="1">2943</strain>
    </source>
</reference>
<keyword evidence="2" id="KW-1185">Reference proteome</keyword>
<organism evidence="1 2">
    <name type="scientific">Fulvivirga sediminis</name>
    <dbReference type="NCBI Taxonomy" id="2803949"/>
    <lineage>
        <taxon>Bacteria</taxon>
        <taxon>Pseudomonadati</taxon>
        <taxon>Bacteroidota</taxon>
        <taxon>Cytophagia</taxon>
        <taxon>Cytophagales</taxon>
        <taxon>Fulvivirgaceae</taxon>
        <taxon>Fulvivirga</taxon>
    </lineage>
</organism>
<keyword evidence="1" id="KW-0418">Kinase</keyword>
<keyword evidence="1" id="KW-0808">Transferase</keyword>
<dbReference type="PANTHER" id="PTHR30605">
    <property type="entry name" value="ANHYDRO-N-ACETYLMURAMIC ACID KINASE"/>
    <property type="match status" value="1"/>
</dbReference>
<sequence>MKNKTQFNVIGLMSGTSLDGLDIAYCHFRLDDQQWGFKIIHAETVEYPLEMIEKLMKSTTLSGLQLTQLDHELGSYIGNAVHRFVNKYQVEVDLIASHGHTVFHQPEKGFTLQIGNINDISAKTGLPVIGDFRSLDVAYGGQGAPLVPIGDKLLFSDYDYCLNLGGIANISYENNGQRIAFDISPCNMVLNHLAARLGKSYDHEGGFARSGHVDKELLKQFNNLPFYASPAPKSLGFEWVERNFFPLLEPGQQSTEDLLATCVEHFAFQISRTISKPGSRLLITGGGTFNNYLIERITSHSGGRNTEVIIPDKEVIGFKEALIFAFLGVLKITGQSNCMSSVTGASQNTCGGVSVGFM</sequence>
<dbReference type="EMBL" id="JAESIY010000006">
    <property type="protein sequence ID" value="MBL3657007.1"/>
    <property type="molecule type" value="Genomic_DNA"/>
</dbReference>
<dbReference type="GO" id="GO:0009254">
    <property type="term" value="P:peptidoglycan turnover"/>
    <property type="evidence" value="ECO:0007669"/>
    <property type="project" value="InterPro"/>
</dbReference>
<dbReference type="GO" id="GO:0005524">
    <property type="term" value="F:ATP binding"/>
    <property type="evidence" value="ECO:0007669"/>
    <property type="project" value="InterPro"/>
</dbReference>
<evidence type="ECO:0000313" key="1">
    <source>
        <dbReference type="EMBL" id="MBL3657007.1"/>
    </source>
</evidence>
<dbReference type="Gene3D" id="3.30.420.40">
    <property type="match status" value="2"/>
</dbReference>
<comment type="caution">
    <text evidence="1">The sequence shown here is derived from an EMBL/GenBank/DDBJ whole genome shotgun (WGS) entry which is preliminary data.</text>
</comment>
<dbReference type="AlphaFoldDB" id="A0A937F8K8"/>
<dbReference type="NCBIfam" id="NF007144">
    <property type="entry name" value="PRK09585.2-3"/>
    <property type="match status" value="1"/>
</dbReference>
<name>A0A937F8K8_9BACT</name>
<accession>A0A937F8K8</accession>
<dbReference type="GO" id="GO:0006040">
    <property type="term" value="P:amino sugar metabolic process"/>
    <property type="evidence" value="ECO:0007669"/>
    <property type="project" value="InterPro"/>
</dbReference>
<dbReference type="InterPro" id="IPR043129">
    <property type="entry name" value="ATPase_NBD"/>
</dbReference>
<dbReference type="EC" id="2.7.1.170" evidence="1"/>